<feature type="compositionally biased region" description="Basic residues" evidence="4">
    <location>
        <begin position="45"/>
        <end position="54"/>
    </location>
</feature>
<proteinExistence type="inferred from homology"/>
<evidence type="ECO:0000256" key="3">
    <source>
        <dbReference type="ARBA" id="ARBA00023242"/>
    </source>
</evidence>
<evidence type="ECO:0000256" key="1">
    <source>
        <dbReference type="ARBA" id="ARBA00004123"/>
    </source>
</evidence>
<gene>
    <name evidence="7" type="ORF">INT44_006738</name>
</gene>
<dbReference type="AlphaFoldDB" id="A0A8H7PIP6"/>
<feature type="compositionally biased region" description="Basic and acidic residues" evidence="4">
    <location>
        <begin position="58"/>
        <end position="79"/>
    </location>
</feature>
<feature type="compositionally biased region" description="Basic and acidic residues" evidence="4">
    <location>
        <begin position="86"/>
        <end position="98"/>
    </location>
</feature>
<evidence type="ECO:0008006" key="9">
    <source>
        <dbReference type="Google" id="ProtNLM"/>
    </source>
</evidence>
<reference evidence="7" key="1">
    <citation type="submission" date="2020-12" db="EMBL/GenBank/DDBJ databases">
        <title>Metabolic potential, ecology and presence of endohyphal bacteria is reflected in genomic diversity of Mucoromycotina.</title>
        <authorList>
            <person name="Muszewska A."/>
            <person name="Okrasinska A."/>
            <person name="Steczkiewicz K."/>
            <person name="Drgas O."/>
            <person name="Orlowska M."/>
            <person name="Perlinska-Lenart U."/>
            <person name="Aleksandrzak-Piekarczyk T."/>
            <person name="Szatraj K."/>
            <person name="Zielenkiewicz U."/>
            <person name="Pilsyk S."/>
            <person name="Malc E."/>
            <person name="Mieczkowski P."/>
            <person name="Kruszewska J.S."/>
            <person name="Biernat P."/>
            <person name="Pawlowska J."/>
        </authorList>
    </citation>
    <scope>NUCLEOTIDE SEQUENCE</scope>
    <source>
        <strain evidence="7">WA0000051536</strain>
    </source>
</reference>
<accession>A0A8H7PIP6</accession>
<dbReference type="PANTHER" id="PTHR14369">
    <property type="entry name" value="SURFEIT LOCUS PROTEIN 6"/>
    <property type="match status" value="1"/>
</dbReference>
<dbReference type="EMBL" id="JAEPRA010000016">
    <property type="protein sequence ID" value="KAG2174475.1"/>
    <property type="molecule type" value="Genomic_DNA"/>
</dbReference>
<dbReference type="Pfam" id="PF04935">
    <property type="entry name" value="SURF6"/>
    <property type="match status" value="1"/>
</dbReference>
<feature type="compositionally biased region" description="Acidic residues" evidence="4">
    <location>
        <begin position="99"/>
        <end position="116"/>
    </location>
</feature>
<dbReference type="InterPro" id="IPR007019">
    <property type="entry name" value="SURF6"/>
</dbReference>
<evidence type="ECO:0000313" key="7">
    <source>
        <dbReference type="EMBL" id="KAG2174475.1"/>
    </source>
</evidence>
<comment type="caution">
    <text evidence="7">The sequence shown here is derived from an EMBL/GenBank/DDBJ whole genome shotgun (WGS) entry which is preliminary data.</text>
</comment>
<feature type="region of interest" description="Disordered" evidence="4">
    <location>
        <begin position="289"/>
        <end position="310"/>
    </location>
</feature>
<evidence type="ECO:0000256" key="2">
    <source>
        <dbReference type="ARBA" id="ARBA00005904"/>
    </source>
</evidence>
<comment type="similarity">
    <text evidence="2">Belongs to the SURF6 family.</text>
</comment>
<feature type="compositionally biased region" description="Acidic residues" evidence="4">
    <location>
        <begin position="129"/>
        <end position="144"/>
    </location>
</feature>
<feature type="domain" description="Ribosomal RNA-processing protein 14/surfeit locus protein 6 C-terminal" evidence="5">
    <location>
        <begin position="199"/>
        <end position="383"/>
    </location>
</feature>
<sequence>MPQDYSLEAVQKRLESHAQTFDTLLKLIPAKYYITDHTDDDKPSKFMKNKRKQAPKQAVKEASKKAKKAKLDPESHKTVAELQQEAAERKEAEKKSDVVDDDEESESNDAEDDDMVEANFAGLGNGIASDDDDDEDDDEEDDDVQDKMDTSNSDSANITPMVKTDISELKERLHKRIADLRKNRNAPNSDAANPKSRDSILQSRMKRKQDRKKSLQAQKEKRSKGAVNEEIIPESAPVNKGKVEKYSASSIKDDGDLFFGRIETGAEHKKKKGPSDAKTQLKAVEAKQQKLEKLRKEDKEKAGQLEEKETWRKALSLASGEKVKDDVKLLKKTIRREEHVKLKSSKAWNERKEKVKKDESDKIKKRNANIQKKVDAKKDKKMGKKPKAPKARPGFEGKGKKPMHASKKAKASKRSAEGMNNKKK</sequence>
<comment type="subcellular location">
    <subcellularLocation>
        <location evidence="1">Nucleus</location>
    </subcellularLocation>
</comment>
<dbReference type="GO" id="GO:0003723">
    <property type="term" value="F:RNA binding"/>
    <property type="evidence" value="ECO:0007669"/>
    <property type="project" value="TreeGrafter"/>
</dbReference>
<feature type="region of interest" description="Disordered" evidence="4">
    <location>
        <begin position="335"/>
        <end position="424"/>
    </location>
</feature>
<dbReference type="InterPro" id="IPR029188">
    <property type="entry name" value="Rrp14_N"/>
</dbReference>
<keyword evidence="8" id="KW-1185">Reference proteome</keyword>
<feature type="domain" description="Ribosomal RNA-processing protein 14 N-terminal" evidence="6">
    <location>
        <begin position="13"/>
        <end position="74"/>
    </location>
</feature>
<dbReference type="GO" id="GO:0042273">
    <property type="term" value="P:ribosomal large subunit biogenesis"/>
    <property type="evidence" value="ECO:0007669"/>
    <property type="project" value="TreeGrafter"/>
</dbReference>
<dbReference type="InterPro" id="IPR029190">
    <property type="entry name" value="Rrp14/SURF6_C"/>
</dbReference>
<feature type="compositionally biased region" description="Basic and acidic residues" evidence="4">
    <location>
        <begin position="165"/>
        <end position="182"/>
    </location>
</feature>
<dbReference type="PANTHER" id="PTHR14369:SF0">
    <property type="entry name" value="SURFEIT LOCUS PROTEIN 6"/>
    <property type="match status" value="1"/>
</dbReference>
<evidence type="ECO:0000259" key="6">
    <source>
        <dbReference type="Pfam" id="PF15459"/>
    </source>
</evidence>
<dbReference type="GO" id="GO:0005730">
    <property type="term" value="C:nucleolus"/>
    <property type="evidence" value="ECO:0007669"/>
    <property type="project" value="TreeGrafter"/>
</dbReference>
<name>A0A8H7PIP6_9FUNG</name>
<dbReference type="Pfam" id="PF15459">
    <property type="entry name" value="RRP14"/>
    <property type="match status" value="1"/>
</dbReference>
<evidence type="ECO:0000259" key="5">
    <source>
        <dbReference type="Pfam" id="PF04935"/>
    </source>
</evidence>
<keyword evidence="3" id="KW-0539">Nucleus</keyword>
<protein>
    <recommendedName>
        <fullName evidence="9">SURF6-domain-containing protein</fullName>
    </recommendedName>
</protein>
<organism evidence="7 8">
    <name type="scientific">Umbelopsis vinacea</name>
    <dbReference type="NCBI Taxonomy" id="44442"/>
    <lineage>
        <taxon>Eukaryota</taxon>
        <taxon>Fungi</taxon>
        <taxon>Fungi incertae sedis</taxon>
        <taxon>Mucoromycota</taxon>
        <taxon>Mucoromycotina</taxon>
        <taxon>Umbelopsidomycetes</taxon>
        <taxon>Umbelopsidales</taxon>
        <taxon>Umbelopsidaceae</taxon>
        <taxon>Umbelopsis</taxon>
    </lineage>
</organism>
<dbReference type="GO" id="GO:0003677">
    <property type="term" value="F:DNA binding"/>
    <property type="evidence" value="ECO:0007669"/>
    <property type="project" value="TreeGrafter"/>
</dbReference>
<feature type="compositionally biased region" description="Basic residues" evidence="4">
    <location>
        <begin position="400"/>
        <end position="413"/>
    </location>
</feature>
<feature type="compositionally biased region" description="Basic residues" evidence="4">
    <location>
        <begin position="379"/>
        <end position="390"/>
    </location>
</feature>
<dbReference type="Proteomes" id="UP000612746">
    <property type="component" value="Unassembled WGS sequence"/>
</dbReference>
<dbReference type="GO" id="GO:0042274">
    <property type="term" value="P:ribosomal small subunit biogenesis"/>
    <property type="evidence" value="ECO:0007669"/>
    <property type="project" value="TreeGrafter"/>
</dbReference>
<dbReference type="OrthoDB" id="444809at2759"/>
<feature type="region of interest" description="Disordered" evidence="4">
    <location>
        <begin position="36"/>
        <end position="247"/>
    </location>
</feature>
<feature type="compositionally biased region" description="Basic and acidic residues" evidence="4">
    <location>
        <begin position="348"/>
        <end position="362"/>
    </location>
</feature>
<evidence type="ECO:0000313" key="8">
    <source>
        <dbReference type="Proteomes" id="UP000612746"/>
    </source>
</evidence>
<evidence type="ECO:0000256" key="4">
    <source>
        <dbReference type="SAM" id="MobiDB-lite"/>
    </source>
</evidence>